<evidence type="ECO:0000313" key="3">
    <source>
        <dbReference type="Proteomes" id="UP000620559"/>
    </source>
</evidence>
<evidence type="ECO:0000313" key="2">
    <source>
        <dbReference type="EMBL" id="MBE9212851.1"/>
    </source>
</evidence>
<organism evidence="2 3">
    <name type="scientific">Plectonema cf. radiosum LEGE 06105</name>
    <dbReference type="NCBI Taxonomy" id="945769"/>
    <lineage>
        <taxon>Bacteria</taxon>
        <taxon>Bacillati</taxon>
        <taxon>Cyanobacteriota</taxon>
        <taxon>Cyanophyceae</taxon>
        <taxon>Oscillatoriophycideae</taxon>
        <taxon>Oscillatoriales</taxon>
        <taxon>Microcoleaceae</taxon>
        <taxon>Plectonema</taxon>
    </lineage>
</organism>
<keyword evidence="3" id="KW-1185">Reference proteome</keyword>
<dbReference type="RefSeq" id="WP_193919172.1">
    <property type="nucleotide sequence ID" value="NZ_JADEWL010000020.1"/>
</dbReference>
<keyword evidence="1" id="KW-0812">Transmembrane</keyword>
<keyword evidence="1" id="KW-1133">Transmembrane helix</keyword>
<evidence type="ECO:0000256" key="1">
    <source>
        <dbReference type="SAM" id="Phobius"/>
    </source>
</evidence>
<reference evidence="2" key="1">
    <citation type="submission" date="2020-10" db="EMBL/GenBank/DDBJ databases">
        <authorList>
            <person name="Castelo-Branco R."/>
            <person name="Eusebio N."/>
            <person name="Adriana R."/>
            <person name="Vieira A."/>
            <person name="Brugerolle De Fraissinette N."/>
            <person name="Rezende De Castro R."/>
            <person name="Schneider M.P."/>
            <person name="Vasconcelos V."/>
            <person name="Leao P.N."/>
        </authorList>
    </citation>
    <scope>NUCLEOTIDE SEQUENCE</scope>
    <source>
        <strain evidence="2">LEGE 06105</strain>
    </source>
</reference>
<proteinExistence type="predicted"/>
<dbReference type="Pfam" id="PF16734">
    <property type="entry name" value="Pilin_GH"/>
    <property type="match status" value="1"/>
</dbReference>
<accession>A0A8J7JZS9</accession>
<dbReference type="Proteomes" id="UP000620559">
    <property type="component" value="Unassembled WGS sequence"/>
</dbReference>
<feature type="transmembrane region" description="Helical" evidence="1">
    <location>
        <begin position="6"/>
        <end position="22"/>
    </location>
</feature>
<keyword evidence="1" id="KW-0472">Membrane</keyword>
<sequence>MRSDFSWLIIPSIVIGVIVFLSKQTREGEQVQDSVRTINVAQIAFFYEEGRFATSIEELHIGDKLRTDNYDYSIVLNHQAAFNYAIPRSHNLKVYVGGVYLNPFSTNQSINQVDDKPKIPTILCEDNFIGRNKPELPTVDLGVLDCGKGTTKIGS</sequence>
<dbReference type="EMBL" id="JADEWL010000020">
    <property type="protein sequence ID" value="MBE9212851.1"/>
    <property type="molecule type" value="Genomic_DNA"/>
</dbReference>
<name>A0A8J7JZS9_9CYAN</name>
<protein>
    <submittedName>
        <fullName evidence="2">Type IV pilin-like G/H family protein</fullName>
    </submittedName>
</protein>
<comment type="caution">
    <text evidence="2">The sequence shown here is derived from an EMBL/GenBank/DDBJ whole genome shotgun (WGS) entry which is preliminary data.</text>
</comment>
<dbReference type="InterPro" id="IPR031975">
    <property type="entry name" value="Pilin_GH"/>
</dbReference>
<gene>
    <name evidence="2" type="ORF">IQ247_09120</name>
</gene>
<dbReference type="AlphaFoldDB" id="A0A8J7JZS9"/>